<protein>
    <submittedName>
        <fullName evidence="10">ATP synthase gamma chain</fullName>
    </submittedName>
</protein>
<dbReference type="OrthoDB" id="9812769at2"/>
<gene>
    <name evidence="10" type="ORF">D777_01365</name>
</gene>
<evidence type="ECO:0000256" key="1">
    <source>
        <dbReference type="ARBA" id="ARBA00003456"/>
    </source>
</evidence>
<evidence type="ECO:0000256" key="5">
    <source>
        <dbReference type="ARBA" id="ARBA00022781"/>
    </source>
</evidence>
<evidence type="ECO:0000313" key="10">
    <source>
        <dbReference type="EMBL" id="KEF32731.1"/>
    </source>
</evidence>
<evidence type="ECO:0000256" key="7">
    <source>
        <dbReference type="ARBA" id="ARBA00023136"/>
    </source>
</evidence>
<evidence type="ECO:0000256" key="4">
    <source>
        <dbReference type="ARBA" id="ARBA00022448"/>
    </source>
</evidence>
<dbReference type="Proteomes" id="UP000035057">
    <property type="component" value="Unassembled WGS sequence"/>
</dbReference>
<organism evidence="10 11">
    <name type="scientific">Marinobacter nitratireducens</name>
    <dbReference type="NCBI Taxonomy" id="1137280"/>
    <lineage>
        <taxon>Bacteria</taxon>
        <taxon>Pseudomonadati</taxon>
        <taxon>Pseudomonadota</taxon>
        <taxon>Gammaproteobacteria</taxon>
        <taxon>Pseudomonadales</taxon>
        <taxon>Marinobacteraceae</taxon>
        <taxon>Marinobacter</taxon>
    </lineage>
</organism>
<dbReference type="GO" id="GO:0045259">
    <property type="term" value="C:proton-transporting ATP synthase complex"/>
    <property type="evidence" value="ECO:0007669"/>
    <property type="project" value="UniProtKB-KW"/>
</dbReference>
<name>A0A072N5E9_9GAMM</name>
<dbReference type="SUPFAM" id="SSF52943">
    <property type="entry name" value="ATP synthase (F1-ATPase), gamma subunit"/>
    <property type="match status" value="1"/>
</dbReference>
<keyword evidence="7" id="KW-0472">Membrane</keyword>
<evidence type="ECO:0000256" key="9">
    <source>
        <dbReference type="ARBA" id="ARBA00023310"/>
    </source>
</evidence>
<evidence type="ECO:0000256" key="8">
    <source>
        <dbReference type="ARBA" id="ARBA00023196"/>
    </source>
</evidence>
<evidence type="ECO:0000313" key="11">
    <source>
        <dbReference type="Proteomes" id="UP000035057"/>
    </source>
</evidence>
<dbReference type="InterPro" id="IPR000131">
    <property type="entry name" value="ATP_synth_F1_gsu"/>
</dbReference>
<dbReference type="AlphaFoldDB" id="A0A072N5E9"/>
<keyword evidence="5" id="KW-0375">Hydrogen ion transport</keyword>
<keyword evidence="9" id="KW-0066">ATP synthesis</keyword>
<dbReference type="PANTHER" id="PTHR11693:SF22">
    <property type="entry name" value="ATP SYNTHASE SUBUNIT GAMMA, MITOCHONDRIAL"/>
    <property type="match status" value="1"/>
</dbReference>
<accession>A0A072N5E9</accession>
<dbReference type="RefSeq" id="WP_036129475.1">
    <property type="nucleotide sequence ID" value="NZ_ANIE01000003.1"/>
</dbReference>
<comment type="function">
    <text evidence="1">Produces ATP from ADP in the presence of a proton gradient across the membrane. The gamma chain is believed to be important in regulating ATPase activity and the flow of protons through the CF(0) complex.</text>
</comment>
<evidence type="ECO:0000256" key="3">
    <source>
        <dbReference type="ARBA" id="ARBA00007681"/>
    </source>
</evidence>
<reference evidence="10 11" key="1">
    <citation type="submission" date="2012-12" db="EMBL/GenBank/DDBJ databases">
        <title>Genome assembly of Marinobacter sp. AK21.</title>
        <authorList>
            <person name="Khatri I."/>
            <person name="Kumar R."/>
            <person name="Vaidya B."/>
            <person name="Subramanian S."/>
            <person name="Pinnaka A."/>
        </authorList>
    </citation>
    <scope>NUCLEOTIDE SEQUENCE [LARGE SCALE GENOMIC DNA]</scope>
    <source>
        <strain evidence="10 11">AK21</strain>
    </source>
</reference>
<dbReference type="InterPro" id="IPR017709">
    <property type="entry name" value="Alt_ATP_synth_F1_gsu"/>
</dbReference>
<dbReference type="CDD" id="cd12151">
    <property type="entry name" value="F1-ATPase_gamma"/>
    <property type="match status" value="1"/>
</dbReference>
<evidence type="ECO:0000256" key="2">
    <source>
        <dbReference type="ARBA" id="ARBA00004170"/>
    </source>
</evidence>
<dbReference type="EMBL" id="ANIE01000003">
    <property type="protein sequence ID" value="KEF32731.1"/>
    <property type="molecule type" value="Genomic_DNA"/>
</dbReference>
<keyword evidence="8" id="KW-0139">CF(1)</keyword>
<sequence length="297" mass="33563">MESLEQLQKQLGSLEELRGIVKTMKALSAANIHQYEQAVTAMSGYYQTVEMGLRALLRGYPTSGFNGRNFKGNPRLGAIIFGSDHGLCGRFNEDIVTFALEKMDAVPADTTSRRILTVGARLAPGLEQAGQSIEKEFLVPGAASQITRTVEELLLQIDEWRAQDDIHYVFLFYNRHSKLQSYHPTLVELLPIDFDHIHRLVTKPWPSRSIPTYTMDRQNLLRRLLDQYLFVLLFRACAESQASEHSGRLAAMQVAERNLGERLDDVTMEYRRARQSVITSELLDLVAGFEANQSSNS</sequence>
<dbReference type="PATRIC" id="fig|1137280.3.peg.1180"/>
<comment type="similarity">
    <text evidence="3">Belongs to the ATPase gamma chain family.</text>
</comment>
<comment type="caution">
    <text evidence="10">The sequence shown here is derived from an EMBL/GenBank/DDBJ whole genome shotgun (WGS) entry which is preliminary data.</text>
</comment>
<proteinExistence type="inferred from homology"/>
<dbReference type="PANTHER" id="PTHR11693">
    <property type="entry name" value="ATP SYNTHASE GAMMA CHAIN"/>
    <property type="match status" value="1"/>
</dbReference>
<comment type="subcellular location">
    <subcellularLocation>
        <location evidence="2">Membrane</location>
        <topology evidence="2">Peripheral membrane protein</topology>
    </subcellularLocation>
</comment>
<dbReference type="NCBIfam" id="TIGR03323">
    <property type="entry name" value="alt_F1F0_F1_gam"/>
    <property type="match status" value="1"/>
</dbReference>
<keyword evidence="6" id="KW-0406">Ion transport</keyword>
<keyword evidence="4" id="KW-0813">Transport</keyword>
<evidence type="ECO:0000256" key="6">
    <source>
        <dbReference type="ARBA" id="ARBA00023065"/>
    </source>
</evidence>
<dbReference type="Pfam" id="PF00231">
    <property type="entry name" value="ATP-synt"/>
    <property type="match status" value="1"/>
</dbReference>
<dbReference type="PRINTS" id="PR00126">
    <property type="entry name" value="ATPASEGAMMA"/>
</dbReference>
<dbReference type="Gene3D" id="3.40.1380.10">
    <property type="match status" value="1"/>
</dbReference>
<keyword evidence="11" id="KW-1185">Reference proteome</keyword>
<dbReference type="InterPro" id="IPR035968">
    <property type="entry name" value="ATP_synth_F1_ATPase_gsu"/>
</dbReference>
<dbReference type="Gene3D" id="1.10.287.80">
    <property type="entry name" value="ATP synthase, gamma subunit, helix hairpin domain"/>
    <property type="match status" value="1"/>
</dbReference>
<dbReference type="GO" id="GO:0046933">
    <property type="term" value="F:proton-transporting ATP synthase activity, rotational mechanism"/>
    <property type="evidence" value="ECO:0007669"/>
    <property type="project" value="InterPro"/>
</dbReference>
<dbReference type="STRING" id="1137280.D777_01365"/>